<protein>
    <submittedName>
        <fullName evidence="1">Uncharacterized protein</fullName>
    </submittedName>
</protein>
<dbReference type="Proteomes" id="UP000827092">
    <property type="component" value="Unassembled WGS sequence"/>
</dbReference>
<gene>
    <name evidence="1" type="ORF">JTE90_006113</name>
</gene>
<comment type="caution">
    <text evidence="1">The sequence shown here is derived from an EMBL/GenBank/DDBJ whole genome shotgun (WGS) entry which is preliminary data.</text>
</comment>
<keyword evidence="2" id="KW-1185">Reference proteome</keyword>
<accession>A0AAV6V3Z0</accession>
<evidence type="ECO:0000313" key="1">
    <source>
        <dbReference type="EMBL" id="KAG8191369.1"/>
    </source>
</evidence>
<organism evidence="1 2">
    <name type="scientific">Oedothorax gibbosus</name>
    <dbReference type="NCBI Taxonomy" id="931172"/>
    <lineage>
        <taxon>Eukaryota</taxon>
        <taxon>Metazoa</taxon>
        <taxon>Ecdysozoa</taxon>
        <taxon>Arthropoda</taxon>
        <taxon>Chelicerata</taxon>
        <taxon>Arachnida</taxon>
        <taxon>Araneae</taxon>
        <taxon>Araneomorphae</taxon>
        <taxon>Entelegynae</taxon>
        <taxon>Araneoidea</taxon>
        <taxon>Linyphiidae</taxon>
        <taxon>Erigoninae</taxon>
        <taxon>Oedothorax</taxon>
    </lineage>
</organism>
<dbReference type="EMBL" id="JAFNEN010000161">
    <property type="protein sequence ID" value="KAG8191369.1"/>
    <property type="molecule type" value="Genomic_DNA"/>
</dbReference>
<reference evidence="1 2" key="1">
    <citation type="journal article" date="2022" name="Nat. Ecol. Evol.">
        <title>A masculinizing supergene underlies an exaggerated male reproductive morph in a spider.</title>
        <authorList>
            <person name="Hendrickx F."/>
            <person name="De Corte Z."/>
            <person name="Sonet G."/>
            <person name="Van Belleghem S.M."/>
            <person name="Kostlbacher S."/>
            <person name="Vangestel C."/>
        </authorList>
    </citation>
    <scope>NUCLEOTIDE SEQUENCE [LARGE SCALE GENOMIC DNA]</scope>
    <source>
        <strain evidence="1">W744_W776</strain>
    </source>
</reference>
<name>A0AAV6V3Z0_9ARAC</name>
<evidence type="ECO:0000313" key="2">
    <source>
        <dbReference type="Proteomes" id="UP000827092"/>
    </source>
</evidence>
<proteinExistence type="predicted"/>
<sequence>MLFLAFEMNKRRFSLGTFSSGGGSCSGCLDVRRNLRVTILIHTYKRSRIVGPPTESSWGGCHLSLAINVRQQQTISCARSTDDTRQVVVARGTHLERGGSGRRRGKKVATLWQVSQVPSSDMDL</sequence>
<dbReference type="AlphaFoldDB" id="A0AAV6V3Z0"/>